<dbReference type="EMBL" id="JAGTJR010000014">
    <property type="protein sequence ID" value="KAH7049204.1"/>
    <property type="molecule type" value="Genomic_DNA"/>
</dbReference>
<reference evidence="1 2" key="1">
    <citation type="journal article" date="2021" name="Nat. Commun.">
        <title>Genetic determinants of endophytism in the Arabidopsis root mycobiome.</title>
        <authorList>
            <person name="Mesny F."/>
            <person name="Miyauchi S."/>
            <person name="Thiergart T."/>
            <person name="Pickel B."/>
            <person name="Atanasova L."/>
            <person name="Karlsson M."/>
            <person name="Huettel B."/>
            <person name="Barry K.W."/>
            <person name="Haridas S."/>
            <person name="Chen C."/>
            <person name="Bauer D."/>
            <person name="Andreopoulos W."/>
            <person name="Pangilinan J."/>
            <person name="LaButti K."/>
            <person name="Riley R."/>
            <person name="Lipzen A."/>
            <person name="Clum A."/>
            <person name="Drula E."/>
            <person name="Henrissat B."/>
            <person name="Kohler A."/>
            <person name="Grigoriev I.V."/>
            <person name="Martin F.M."/>
            <person name="Hacquard S."/>
        </authorList>
    </citation>
    <scope>NUCLEOTIDE SEQUENCE [LARGE SCALE GENOMIC DNA]</scope>
    <source>
        <strain evidence="1 2">MPI-SDFR-AT-0080</strain>
    </source>
</reference>
<accession>A0ABQ8GA96</accession>
<organism evidence="1 2">
    <name type="scientific">Macrophomina phaseolina</name>
    <dbReference type="NCBI Taxonomy" id="35725"/>
    <lineage>
        <taxon>Eukaryota</taxon>
        <taxon>Fungi</taxon>
        <taxon>Dikarya</taxon>
        <taxon>Ascomycota</taxon>
        <taxon>Pezizomycotina</taxon>
        <taxon>Dothideomycetes</taxon>
        <taxon>Dothideomycetes incertae sedis</taxon>
        <taxon>Botryosphaeriales</taxon>
        <taxon>Botryosphaeriaceae</taxon>
        <taxon>Macrophomina</taxon>
    </lineage>
</organism>
<evidence type="ECO:0000313" key="2">
    <source>
        <dbReference type="Proteomes" id="UP000774617"/>
    </source>
</evidence>
<sequence>MASACTSRTALVSGIALSGAVGMELDLSPTTAGRLRATFAALATSRSRLGTLLRCRSGCHRRSSTISVLLCPRRVSTARADLMAGLTLRRRVFSMAWLHGKSICTVGV</sequence>
<dbReference type="Proteomes" id="UP000774617">
    <property type="component" value="Unassembled WGS sequence"/>
</dbReference>
<name>A0ABQ8GA96_9PEZI</name>
<comment type="caution">
    <text evidence="1">The sequence shown here is derived from an EMBL/GenBank/DDBJ whole genome shotgun (WGS) entry which is preliminary data.</text>
</comment>
<proteinExistence type="predicted"/>
<evidence type="ECO:0008006" key="3">
    <source>
        <dbReference type="Google" id="ProtNLM"/>
    </source>
</evidence>
<keyword evidence="2" id="KW-1185">Reference proteome</keyword>
<protein>
    <recommendedName>
        <fullName evidence="3">Secreted protein</fullName>
    </recommendedName>
</protein>
<evidence type="ECO:0000313" key="1">
    <source>
        <dbReference type="EMBL" id="KAH7049204.1"/>
    </source>
</evidence>
<gene>
    <name evidence="1" type="ORF">B0J12DRAFT_664369</name>
</gene>